<dbReference type="Proteomes" id="UP000198683">
    <property type="component" value="Unassembled WGS sequence"/>
</dbReference>
<reference evidence="1 2" key="1">
    <citation type="submission" date="2016-10" db="EMBL/GenBank/DDBJ databases">
        <authorList>
            <person name="de Groot N.N."/>
        </authorList>
    </citation>
    <scope>NUCLEOTIDE SEQUENCE [LARGE SCALE GENOMIC DNA]</scope>
    <source>
        <strain evidence="1 2">CGMCC 4.5681</strain>
    </source>
</reference>
<keyword evidence="2" id="KW-1185">Reference proteome</keyword>
<proteinExistence type="predicted"/>
<accession>A0A1G9J4P2</accession>
<sequence length="151" mass="16588">MSYDLYFTRRAPGESWAEKLETVDAFEVREPDPVAWSHVLAGAQELLGEVRVLAYPPDWDLEDDVTGISVHHWQGGWDVTIPYRTHGEEGRRMVRLLYQVAALVERASGFECFDPQLGLPISEVADPAASAGPYFDAVARRLGGGESAGAA</sequence>
<dbReference type="RefSeq" id="WP_090770119.1">
    <property type="nucleotide sequence ID" value="NZ_FNFB01000019.1"/>
</dbReference>
<evidence type="ECO:0000313" key="1">
    <source>
        <dbReference type="EMBL" id="SDL32265.1"/>
    </source>
</evidence>
<dbReference type="EMBL" id="FNFB01000019">
    <property type="protein sequence ID" value="SDL32265.1"/>
    <property type="molecule type" value="Genomic_DNA"/>
</dbReference>
<organism evidence="1 2">
    <name type="scientific">Nonomuraea maritima</name>
    <dbReference type="NCBI Taxonomy" id="683260"/>
    <lineage>
        <taxon>Bacteria</taxon>
        <taxon>Bacillati</taxon>
        <taxon>Actinomycetota</taxon>
        <taxon>Actinomycetes</taxon>
        <taxon>Streptosporangiales</taxon>
        <taxon>Streptosporangiaceae</taxon>
        <taxon>Nonomuraea</taxon>
    </lineage>
</organism>
<dbReference type="OrthoDB" id="4164936at2"/>
<dbReference type="STRING" id="683260.SAMN05421874_119105"/>
<evidence type="ECO:0000313" key="2">
    <source>
        <dbReference type="Proteomes" id="UP000198683"/>
    </source>
</evidence>
<dbReference type="AlphaFoldDB" id="A0A1G9J4P2"/>
<protein>
    <submittedName>
        <fullName evidence="1">Uncharacterized protein</fullName>
    </submittedName>
</protein>
<name>A0A1G9J4P2_9ACTN</name>
<gene>
    <name evidence="1" type="ORF">SAMN05421874_119105</name>
</gene>